<evidence type="ECO:0000313" key="10">
    <source>
        <dbReference type="Proteomes" id="UP000288096"/>
    </source>
</evidence>
<comment type="caution">
    <text evidence="9">The sequence shown here is derived from an EMBL/GenBank/DDBJ whole genome shotgun (WGS) entry which is preliminary data.</text>
</comment>
<dbReference type="SUPFAM" id="SSF64182">
    <property type="entry name" value="DHH phosphoesterases"/>
    <property type="match status" value="1"/>
</dbReference>
<feature type="domain" description="DDH" evidence="6">
    <location>
        <begin position="79"/>
        <end position="236"/>
    </location>
</feature>
<dbReference type="EMBL" id="BEXT01000001">
    <property type="protein sequence ID" value="GBC61700.1"/>
    <property type="molecule type" value="Genomic_DNA"/>
</dbReference>
<evidence type="ECO:0000259" key="7">
    <source>
        <dbReference type="Pfam" id="PF02272"/>
    </source>
</evidence>
<reference evidence="10" key="2">
    <citation type="submission" date="2019-01" db="EMBL/GenBank/DDBJ databases">
        <title>Genome sequence of Desulfonema ishimotonii strain Tokyo 01.</title>
        <authorList>
            <person name="Fukui M."/>
        </authorList>
    </citation>
    <scope>NUCLEOTIDE SEQUENCE [LARGE SCALE GENOMIC DNA]</scope>
    <source>
        <strain evidence="10">Tokyo 01</strain>
    </source>
</reference>
<feature type="domain" description="RecJ OB" evidence="8">
    <location>
        <begin position="463"/>
        <end position="566"/>
    </location>
</feature>
<dbReference type="PANTHER" id="PTHR30255:SF2">
    <property type="entry name" value="SINGLE-STRANDED-DNA-SPECIFIC EXONUCLEASE RECJ"/>
    <property type="match status" value="1"/>
</dbReference>
<dbReference type="InterPro" id="IPR001667">
    <property type="entry name" value="DDH_dom"/>
</dbReference>
<dbReference type="PANTHER" id="PTHR30255">
    <property type="entry name" value="SINGLE-STRANDED-DNA-SPECIFIC EXONUCLEASE RECJ"/>
    <property type="match status" value="1"/>
</dbReference>
<dbReference type="Pfam" id="PF02272">
    <property type="entry name" value="DHHA1"/>
    <property type="match status" value="1"/>
</dbReference>
<dbReference type="AlphaFoldDB" id="A0A401FXK4"/>
<dbReference type="InterPro" id="IPR041122">
    <property type="entry name" value="RecJ_OB"/>
</dbReference>
<reference evidence="10" key="1">
    <citation type="submission" date="2017-11" db="EMBL/GenBank/DDBJ databases">
        <authorList>
            <person name="Watanabe M."/>
            <person name="Kojima H."/>
        </authorList>
    </citation>
    <scope>NUCLEOTIDE SEQUENCE [LARGE SCALE GENOMIC DNA]</scope>
    <source>
        <strain evidence="10">Tokyo 01</strain>
    </source>
</reference>
<dbReference type="Gene3D" id="3.10.310.30">
    <property type="match status" value="1"/>
</dbReference>
<dbReference type="Pfam" id="PF01368">
    <property type="entry name" value="DHH"/>
    <property type="match status" value="1"/>
</dbReference>
<dbReference type="Pfam" id="PF17768">
    <property type="entry name" value="RecJ_OB"/>
    <property type="match status" value="1"/>
</dbReference>
<evidence type="ECO:0000256" key="1">
    <source>
        <dbReference type="ARBA" id="ARBA00005915"/>
    </source>
</evidence>
<keyword evidence="10" id="KW-1185">Reference proteome</keyword>
<gene>
    <name evidence="9" type="ORF">DENIS_2662</name>
</gene>
<dbReference type="GO" id="GO:0003676">
    <property type="term" value="F:nucleic acid binding"/>
    <property type="evidence" value="ECO:0007669"/>
    <property type="project" value="InterPro"/>
</dbReference>
<keyword evidence="3" id="KW-0540">Nuclease</keyword>
<feature type="domain" description="DHHA1" evidence="7">
    <location>
        <begin position="355"/>
        <end position="449"/>
    </location>
</feature>
<dbReference type="GO" id="GO:0006281">
    <property type="term" value="P:DNA repair"/>
    <property type="evidence" value="ECO:0007669"/>
    <property type="project" value="InterPro"/>
</dbReference>
<sequence length="568" mass="62991">MKREWQISNPRPDAVASVQKALGCLTVTATVLANRRIQSGPEARDFMDTALSRLRPPFSMKDMEKAVCRIADAILGREKILIFGDYDVDGVTSTAILLEFLQYAGADVTFYIPHRTREGYDLQVHHIFGHALPNSVDLIITVDCGSTRHEAVQAAREIGIDVIITDHHTIAAPPPAVAVVNPRRQDCTAGFGHLAGVGVAFSLLICLRKHLRDLGFWATRPEPNLKAFCDLVALGTVADMVPLVDENRILAQIGLGVINTGQRAGISALTRATGIEPHTASSDDIAFRLAPRINAAGRLSHARKAVELLTTRQPERAEEIAQELNRMNRVRQETEKRMLEKILDRIKKHPEILDKKALVLTGGDWHEGVLGIVAAKLVEKFFRPVILISTRNGMGKGSGRSIPGISIYRGIEAGAEFLEKFGGHPMAAGLEIRPDQIEPFSAQFEAAISAASRPENLSKIIPIDCELRFRDIPDRLIDELESLGPFGTGNPEPLFLARNVRVSSSKIIGRHHRRMTLKQFGDDSCTVPAIQFNVDRNRLENTFERIAFRLRWNRWNGRKTAQIIIEET</sequence>
<dbReference type="GO" id="GO:0008409">
    <property type="term" value="F:5'-3' exonuclease activity"/>
    <property type="evidence" value="ECO:0007669"/>
    <property type="project" value="InterPro"/>
</dbReference>
<name>A0A401FXK4_9BACT</name>
<organism evidence="9 10">
    <name type="scientific">Desulfonema ishimotonii</name>
    <dbReference type="NCBI Taxonomy" id="45657"/>
    <lineage>
        <taxon>Bacteria</taxon>
        <taxon>Pseudomonadati</taxon>
        <taxon>Thermodesulfobacteriota</taxon>
        <taxon>Desulfobacteria</taxon>
        <taxon>Desulfobacterales</taxon>
        <taxon>Desulfococcaceae</taxon>
        <taxon>Desulfonema</taxon>
    </lineage>
</organism>
<comment type="similarity">
    <text evidence="1">Belongs to the RecJ family.</text>
</comment>
<dbReference type="InterPro" id="IPR004610">
    <property type="entry name" value="RecJ"/>
</dbReference>
<dbReference type="Gene3D" id="3.90.1640.30">
    <property type="match status" value="1"/>
</dbReference>
<evidence type="ECO:0000256" key="3">
    <source>
        <dbReference type="ARBA" id="ARBA00022722"/>
    </source>
</evidence>
<evidence type="ECO:0000259" key="6">
    <source>
        <dbReference type="Pfam" id="PF01368"/>
    </source>
</evidence>
<evidence type="ECO:0000256" key="5">
    <source>
        <dbReference type="ARBA" id="ARBA00022839"/>
    </source>
</evidence>
<dbReference type="Proteomes" id="UP000288096">
    <property type="component" value="Unassembled WGS sequence"/>
</dbReference>
<accession>A0A401FXK4</accession>
<evidence type="ECO:0000256" key="4">
    <source>
        <dbReference type="ARBA" id="ARBA00022801"/>
    </source>
</evidence>
<keyword evidence="4" id="KW-0378">Hydrolase</keyword>
<protein>
    <recommendedName>
        <fullName evidence="2">Single-stranded-DNA-specific exonuclease RecJ</fullName>
    </recommendedName>
</protein>
<dbReference type="GO" id="GO:0006310">
    <property type="term" value="P:DNA recombination"/>
    <property type="evidence" value="ECO:0007669"/>
    <property type="project" value="InterPro"/>
</dbReference>
<evidence type="ECO:0000313" key="9">
    <source>
        <dbReference type="EMBL" id="GBC61700.1"/>
    </source>
</evidence>
<dbReference type="InterPro" id="IPR051673">
    <property type="entry name" value="SSDNA_exonuclease_RecJ"/>
</dbReference>
<dbReference type="OrthoDB" id="9809852at2"/>
<dbReference type="NCBIfam" id="TIGR00644">
    <property type="entry name" value="recJ"/>
    <property type="match status" value="1"/>
</dbReference>
<dbReference type="InterPro" id="IPR003156">
    <property type="entry name" value="DHHA1_dom"/>
</dbReference>
<evidence type="ECO:0000256" key="2">
    <source>
        <dbReference type="ARBA" id="ARBA00019841"/>
    </source>
</evidence>
<dbReference type="InterPro" id="IPR038763">
    <property type="entry name" value="DHH_sf"/>
</dbReference>
<evidence type="ECO:0000259" key="8">
    <source>
        <dbReference type="Pfam" id="PF17768"/>
    </source>
</evidence>
<proteinExistence type="inferred from homology"/>
<keyword evidence="5 9" id="KW-0269">Exonuclease</keyword>